<dbReference type="AlphaFoldDB" id="A0A6L9UDU0"/>
<name>A0A6L9UDU0_9HYPH</name>
<accession>A0A6L9UDU0</accession>
<evidence type="ECO:0000313" key="1">
    <source>
        <dbReference type="EMBL" id="NEI74143.1"/>
    </source>
</evidence>
<dbReference type="RefSeq" id="WP_163993118.1">
    <property type="nucleotide sequence ID" value="NZ_WUEY01000026.1"/>
</dbReference>
<protein>
    <submittedName>
        <fullName evidence="1">XRE family transcriptional regulator</fullName>
    </submittedName>
</protein>
<organism evidence="1 2">
    <name type="scientific">Rhizobium lusitanum</name>
    <dbReference type="NCBI Taxonomy" id="293958"/>
    <lineage>
        <taxon>Bacteria</taxon>
        <taxon>Pseudomonadati</taxon>
        <taxon>Pseudomonadota</taxon>
        <taxon>Alphaproteobacteria</taxon>
        <taxon>Hyphomicrobiales</taxon>
        <taxon>Rhizobiaceae</taxon>
        <taxon>Rhizobium/Agrobacterium group</taxon>
        <taxon>Rhizobium</taxon>
    </lineage>
</organism>
<reference evidence="1 2" key="1">
    <citation type="submission" date="2019-12" db="EMBL/GenBank/DDBJ databases">
        <title>Rhizobium genotypes associated with high levels of biological nitrogen fixation by grain legumes in a temperate-maritime cropping system.</title>
        <authorList>
            <person name="Maluk M."/>
            <person name="Francesc Ferrando Molina F."/>
            <person name="Lopez Del Egido L."/>
            <person name="Lafos M."/>
            <person name="Langarica-Fuentes A."/>
            <person name="Gebre Yohannes G."/>
            <person name="Young M.W."/>
            <person name="Martin P."/>
            <person name="Gantlett R."/>
            <person name="Kenicer G."/>
            <person name="Hawes C."/>
            <person name="Begg G.S."/>
            <person name="Quilliam R.S."/>
            <person name="Squire G.R."/>
            <person name="Poole P.S."/>
            <person name="Young P.W."/>
            <person name="Iannetta P.M."/>
            <person name="James E.K."/>
        </authorList>
    </citation>
    <scope>NUCLEOTIDE SEQUENCE [LARGE SCALE GENOMIC DNA]</scope>
    <source>
        <strain evidence="1 2">JHI1118</strain>
    </source>
</reference>
<dbReference type="GO" id="GO:0003677">
    <property type="term" value="F:DNA binding"/>
    <property type="evidence" value="ECO:0007669"/>
    <property type="project" value="InterPro"/>
</dbReference>
<evidence type="ECO:0000313" key="2">
    <source>
        <dbReference type="Proteomes" id="UP000483035"/>
    </source>
</evidence>
<dbReference type="Gene3D" id="1.10.260.40">
    <property type="entry name" value="lambda repressor-like DNA-binding domains"/>
    <property type="match status" value="1"/>
</dbReference>
<proteinExistence type="predicted"/>
<sequence>MITGPQCHAARALVEFTRDRLSKSAGVEKEQIERFERKLEEPDDRVVGLLQSTLEAAGAVFLQDGDAGGIGVRLKFNRSETRRIATLESEGGIVAQDDVP</sequence>
<gene>
    <name evidence="1" type="ORF">GR212_31795</name>
</gene>
<dbReference type="EMBL" id="WUEY01000026">
    <property type="protein sequence ID" value="NEI74143.1"/>
    <property type="molecule type" value="Genomic_DNA"/>
</dbReference>
<comment type="caution">
    <text evidence="1">The sequence shown here is derived from an EMBL/GenBank/DDBJ whole genome shotgun (WGS) entry which is preliminary data.</text>
</comment>
<dbReference type="InterPro" id="IPR010982">
    <property type="entry name" value="Lambda_DNA-bd_dom_sf"/>
</dbReference>
<dbReference type="Proteomes" id="UP000483035">
    <property type="component" value="Unassembled WGS sequence"/>
</dbReference>